<organism evidence="12 13">
    <name type="scientific">Simkania negevensis (strain ATCC VR-1471 / DSM 27360 / Z)</name>
    <dbReference type="NCBI Taxonomy" id="331113"/>
    <lineage>
        <taxon>Bacteria</taxon>
        <taxon>Pseudomonadati</taxon>
        <taxon>Chlamydiota</taxon>
        <taxon>Chlamydiia</taxon>
        <taxon>Parachlamydiales</taxon>
        <taxon>Simkaniaceae</taxon>
        <taxon>Simkania</taxon>
    </lineage>
</organism>
<dbReference type="GO" id="GO:0006811">
    <property type="term" value="P:monoatomic ion transport"/>
    <property type="evidence" value="ECO:0007669"/>
    <property type="project" value="UniProtKB-KW"/>
</dbReference>
<feature type="transmembrane region" description="Helical" evidence="11">
    <location>
        <begin position="56"/>
        <end position="79"/>
    </location>
</feature>
<dbReference type="EMBL" id="FR872582">
    <property type="protein sequence ID" value="CCB88558.1"/>
    <property type="molecule type" value="Genomic_DNA"/>
</dbReference>
<evidence type="ECO:0000313" key="12">
    <source>
        <dbReference type="EMBL" id="CCB88558.1"/>
    </source>
</evidence>
<evidence type="ECO:0000256" key="6">
    <source>
        <dbReference type="ARBA" id="ARBA00022989"/>
    </source>
</evidence>
<keyword evidence="13" id="KW-1185">Reference proteome</keyword>
<evidence type="ECO:0000256" key="1">
    <source>
        <dbReference type="ARBA" id="ARBA00004651"/>
    </source>
</evidence>
<sequence>MKTNEIREGSLSQLWKISSSLMVSFFSMVAMMFCDRLFLANYSASALSAAASAGTLFWAGNFMIVTLCAMSEVFVAQYNGAKRYNKLGEPVWQMIWLAIFSSIFFFCLGTFGSNQLYNFGFFNADEVLYFKWNNFFAPAFSLLAAISAFFIGQGKTQIIKWMAILGNVVNIVLDPLFIFGVKGWIPEMGIKGAAIATGLGMIIQILVLGAIFLRQNNREFFGTNDWKFKTGPFWKVLKIGLPPAFFVMFELIGWALFYKMMERISPKHILVTSVTQSVLLLLIFFGLAIEKGAAAVAGNLIGAKLLHEVKRVFKSGVVLALSFAGVLAVVLIGFPNYLIEWFFHNPAALEGDFVFSPELLLSAKSAIKFALAVMVFYLTFENIRFLLGGMLTAAGDTMFLMIAGAGSIWLFMLAPTYFFMVKPQANVEVAFYIWMFYSVVTALILYIRFSMGKWREKHLIDDSSTRDSAKAGTMPSMHPSGEVSD</sequence>
<evidence type="ECO:0000256" key="2">
    <source>
        <dbReference type="ARBA" id="ARBA00022448"/>
    </source>
</evidence>
<dbReference type="eggNOG" id="COG0534">
    <property type="taxonomic scope" value="Bacteria"/>
</dbReference>
<dbReference type="InterPro" id="IPR050222">
    <property type="entry name" value="MATE_MdtK"/>
</dbReference>
<proteinExistence type="predicted"/>
<feature type="transmembrane region" description="Helical" evidence="11">
    <location>
        <begin position="317"/>
        <end position="339"/>
    </location>
</feature>
<dbReference type="STRING" id="331113.SNE_A06810"/>
<dbReference type="HOGENOM" id="CLU_012893_6_5_0"/>
<feature type="transmembrane region" description="Helical" evidence="11">
    <location>
        <begin position="233"/>
        <end position="257"/>
    </location>
</feature>
<evidence type="ECO:0000256" key="9">
    <source>
        <dbReference type="ARBA" id="ARBA00031636"/>
    </source>
</evidence>
<evidence type="ECO:0000256" key="8">
    <source>
        <dbReference type="ARBA" id="ARBA00023136"/>
    </source>
</evidence>
<gene>
    <name evidence="12" type="ordered locus">SNE_A06810</name>
</gene>
<dbReference type="InterPro" id="IPR002528">
    <property type="entry name" value="MATE_fam"/>
</dbReference>
<dbReference type="OrthoDB" id="20537at2"/>
<keyword evidence="7" id="KW-0406">Ion transport</keyword>
<feature type="transmembrane region" description="Helical" evidence="11">
    <location>
        <begin position="269"/>
        <end position="289"/>
    </location>
</feature>
<evidence type="ECO:0000256" key="11">
    <source>
        <dbReference type="SAM" id="Phobius"/>
    </source>
</evidence>
<feature type="region of interest" description="Disordered" evidence="10">
    <location>
        <begin position="465"/>
        <end position="485"/>
    </location>
</feature>
<keyword evidence="3" id="KW-0050">Antiport</keyword>
<evidence type="ECO:0000256" key="5">
    <source>
        <dbReference type="ARBA" id="ARBA00022692"/>
    </source>
</evidence>
<dbReference type="GO" id="GO:0005886">
    <property type="term" value="C:plasma membrane"/>
    <property type="evidence" value="ECO:0007669"/>
    <property type="project" value="UniProtKB-SubCell"/>
</dbReference>
<dbReference type="Pfam" id="PF01554">
    <property type="entry name" value="MatE"/>
    <property type="match status" value="2"/>
</dbReference>
<accession>F8L743</accession>
<reference key="1">
    <citation type="journal article" date="2011" name="Mol. Biol. Evol.">
        <title>Unity in variety -- the pan-genome of the Chlamydiae.</title>
        <authorList>
            <person name="Collingro A."/>
            <person name="Tischler P."/>
            <person name="Weinmaier T."/>
            <person name="Penz T."/>
            <person name="Heinz E."/>
            <person name="Brunham R.C."/>
            <person name="Read T.D."/>
            <person name="Bavoil P.M."/>
            <person name="Sachse K."/>
            <person name="Kahane S."/>
            <person name="Friedman M.G."/>
            <person name="Rattei T."/>
            <person name="Myers G.S.A."/>
            <person name="Horn M."/>
        </authorList>
    </citation>
    <scope>NUCLEOTIDE SEQUENCE</scope>
    <source>
        <strain>Z</strain>
    </source>
</reference>
<feature type="transmembrane region" description="Helical" evidence="11">
    <location>
        <begin position="193"/>
        <end position="213"/>
    </location>
</feature>
<evidence type="ECO:0000256" key="3">
    <source>
        <dbReference type="ARBA" id="ARBA00022449"/>
    </source>
</evidence>
<feature type="transmembrane region" description="Helical" evidence="11">
    <location>
        <begin position="431"/>
        <end position="449"/>
    </location>
</feature>
<protein>
    <recommendedName>
        <fullName evidence="9">Multidrug-efflux transporter</fullName>
    </recommendedName>
</protein>
<feature type="transmembrane region" description="Helical" evidence="11">
    <location>
        <begin position="132"/>
        <end position="151"/>
    </location>
</feature>
<keyword evidence="4" id="KW-1003">Cell membrane</keyword>
<feature type="transmembrane region" description="Helical" evidence="11">
    <location>
        <begin position="21"/>
        <end position="44"/>
    </location>
</feature>
<evidence type="ECO:0000256" key="10">
    <source>
        <dbReference type="SAM" id="MobiDB-lite"/>
    </source>
</evidence>
<evidence type="ECO:0000256" key="4">
    <source>
        <dbReference type="ARBA" id="ARBA00022475"/>
    </source>
</evidence>
<evidence type="ECO:0000313" key="13">
    <source>
        <dbReference type="Proteomes" id="UP000000496"/>
    </source>
</evidence>
<dbReference type="PANTHER" id="PTHR43298:SF2">
    <property type="entry name" value="FMN_FAD EXPORTER YEEO-RELATED"/>
    <property type="match status" value="1"/>
</dbReference>
<reference evidence="12 13" key="2">
    <citation type="journal article" date="2011" name="Mol. Biol. Evol.">
        <title>Unity in variety--the pan-genome of the Chlamydiae.</title>
        <authorList>
            <person name="Collingro A."/>
            <person name="Tischler P."/>
            <person name="Weinmaier T."/>
            <person name="Penz T."/>
            <person name="Heinz E."/>
            <person name="Brunham R.C."/>
            <person name="Read T.D."/>
            <person name="Bavoil P.M."/>
            <person name="Sachse K."/>
            <person name="Kahane S."/>
            <person name="Friedman M.G."/>
            <person name="Rattei T."/>
            <person name="Myers G.S."/>
            <person name="Horn M."/>
        </authorList>
    </citation>
    <scope>NUCLEOTIDE SEQUENCE [LARGE SCALE GENOMIC DNA]</scope>
    <source>
        <strain evidence="13">ATCC VR-1471 / Z</strain>
    </source>
</reference>
<dbReference type="KEGG" id="sng:SNE_A06810"/>
<dbReference type="GO" id="GO:0015297">
    <property type="term" value="F:antiporter activity"/>
    <property type="evidence" value="ECO:0007669"/>
    <property type="project" value="UniProtKB-KW"/>
</dbReference>
<keyword evidence="6 11" id="KW-1133">Transmembrane helix</keyword>
<feature type="transmembrane region" description="Helical" evidence="11">
    <location>
        <begin position="399"/>
        <end position="419"/>
    </location>
</feature>
<dbReference type="GO" id="GO:0042910">
    <property type="term" value="F:xenobiotic transmembrane transporter activity"/>
    <property type="evidence" value="ECO:0007669"/>
    <property type="project" value="InterPro"/>
</dbReference>
<dbReference type="RefSeq" id="WP_013943025.1">
    <property type="nucleotide sequence ID" value="NC_015713.1"/>
</dbReference>
<keyword evidence="5 11" id="KW-0812">Transmembrane</keyword>
<keyword evidence="8 11" id="KW-0472">Membrane</keyword>
<name>F8L743_SIMNZ</name>
<dbReference type="InterPro" id="IPR048279">
    <property type="entry name" value="MdtK-like"/>
</dbReference>
<feature type="transmembrane region" description="Helical" evidence="11">
    <location>
        <begin position="158"/>
        <end position="181"/>
    </location>
</feature>
<dbReference type="AlphaFoldDB" id="F8L743"/>
<dbReference type="Proteomes" id="UP000000496">
    <property type="component" value="Chromosome gsn.131"/>
</dbReference>
<dbReference type="CDD" id="cd13133">
    <property type="entry name" value="MATE_like_7"/>
    <property type="match status" value="1"/>
</dbReference>
<comment type="subcellular location">
    <subcellularLocation>
        <location evidence="1">Cell membrane</location>
        <topology evidence="1">Multi-pass membrane protein</topology>
    </subcellularLocation>
</comment>
<dbReference type="PANTHER" id="PTHR43298">
    <property type="entry name" value="MULTIDRUG RESISTANCE PROTEIN NORM-RELATED"/>
    <property type="match status" value="1"/>
</dbReference>
<keyword evidence="2" id="KW-0813">Transport</keyword>
<dbReference type="PIRSF" id="PIRSF006603">
    <property type="entry name" value="DinF"/>
    <property type="match status" value="1"/>
</dbReference>
<feature type="transmembrane region" description="Helical" evidence="11">
    <location>
        <begin position="91"/>
        <end position="112"/>
    </location>
</feature>
<evidence type="ECO:0000256" key="7">
    <source>
        <dbReference type="ARBA" id="ARBA00023065"/>
    </source>
</evidence>